<accession>A0A061SUV7</accession>
<dbReference type="STRING" id="83219.PM02_09595"/>
<evidence type="ECO:0000313" key="3">
    <source>
        <dbReference type="EMBL" id="KAJ03304.1"/>
    </source>
</evidence>
<feature type="transmembrane region" description="Helical" evidence="1">
    <location>
        <begin position="144"/>
        <end position="169"/>
    </location>
</feature>
<dbReference type="InterPro" id="IPR036010">
    <property type="entry name" value="2Fe-2S_ferredoxin-like_sf"/>
</dbReference>
<evidence type="ECO:0000259" key="2">
    <source>
        <dbReference type="Pfam" id="PF00111"/>
    </source>
</evidence>
<dbReference type="Gene3D" id="3.10.20.30">
    <property type="match status" value="1"/>
</dbReference>
<reference evidence="3 4" key="1">
    <citation type="journal article" date="2014" name="Genome Announc.">
        <title>Draft Genome Sequences of Two Isolates of the Roseobacter Group, Sulfitobacter sp. Strains 3SOLIMAR09 and 1FIGIMAR09, from Harbors of Mallorca Island (Mediterranean Sea).</title>
        <authorList>
            <person name="Mas-Llado M."/>
            <person name="Pina-Villalonga J.M."/>
            <person name="Brunet-Galmes I."/>
            <person name="Nogales B."/>
            <person name="Bosch R."/>
        </authorList>
    </citation>
    <scope>NUCLEOTIDE SEQUENCE [LARGE SCALE GENOMIC DNA]</scope>
    <source>
        <strain evidence="3 4">1FIGIMAR09</strain>
    </source>
</reference>
<feature type="transmembrane region" description="Helical" evidence="1">
    <location>
        <begin position="234"/>
        <end position="252"/>
    </location>
</feature>
<comment type="caution">
    <text evidence="3">The sequence shown here is derived from an EMBL/GenBank/DDBJ whole genome shotgun (WGS) entry which is preliminary data.</text>
</comment>
<dbReference type="eggNOG" id="COG0633">
    <property type="taxonomic scope" value="Bacteria"/>
</dbReference>
<protein>
    <recommendedName>
        <fullName evidence="2">2Fe-2S ferredoxin-type domain-containing protein</fullName>
    </recommendedName>
</protein>
<keyword evidence="1" id="KW-1133">Transmembrane helix</keyword>
<dbReference type="SUPFAM" id="SSF81343">
    <property type="entry name" value="Fumarate reductase respiratory complex transmembrane subunits"/>
    <property type="match status" value="1"/>
</dbReference>
<organism evidence="3 4">
    <name type="scientific">Sulfitobacter mediterraneus</name>
    <dbReference type="NCBI Taxonomy" id="83219"/>
    <lineage>
        <taxon>Bacteria</taxon>
        <taxon>Pseudomonadati</taxon>
        <taxon>Pseudomonadota</taxon>
        <taxon>Alphaproteobacteria</taxon>
        <taxon>Rhodobacterales</taxon>
        <taxon>Roseobacteraceae</taxon>
        <taxon>Sulfitobacter</taxon>
    </lineage>
</organism>
<dbReference type="GO" id="GO:0016020">
    <property type="term" value="C:membrane"/>
    <property type="evidence" value="ECO:0007669"/>
    <property type="project" value="InterPro"/>
</dbReference>
<proteinExistence type="predicted"/>
<name>A0A061SUV7_9RHOB</name>
<gene>
    <name evidence="3" type="ORF">PM02_09595</name>
</gene>
<dbReference type="InterPro" id="IPR001041">
    <property type="entry name" value="2Fe-2S_ferredoxin-type"/>
</dbReference>
<sequence length="379" mass="40886">MIKDIPLSHAPSRPAQQKTMRNLRMFSGLYLLGYVTCHLLNLCLGVLSVDAMDAARPYLSGIWTNGAASYVTLTMLLLHYFVGLWSIYQRPSISGTAQDLVQALSGLTVLPLLATHAIGVSMLQQSGVLVDYVLINRIFWLSNPGIGLTQVVLLSVVWVHGCAGLFMWLRAKRAAAGYLPYLYPLAVAVPVLALIGFAQAGRIVLAEGAGPELIRDPAFVAPIPFGLIKTVTNWVIWLSAGLAVLVLAARGLRNWMAQNVRVTVTTQDIGRIAPLTGQSLLDGFRRADQPHANLCSGRGRCGTCAVRVLDVAGNPPPPASALEQMTLDRINKGDDVRLACQLPLEHGTELTVARVFPPDFAFDSTPAAKPRHDTDEVPA</sequence>
<dbReference type="InterPro" id="IPR012675">
    <property type="entry name" value="Beta-grasp_dom_sf"/>
</dbReference>
<feature type="domain" description="2Fe-2S ferredoxin-type" evidence="2">
    <location>
        <begin position="276"/>
        <end position="344"/>
    </location>
</feature>
<keyword evidence="1" id="KW-0472">Membrane</keyword>
<dbReference type="CDD" id="cd00207">
    <property type="entry name" value="fer2"/>
    <property type="match status" value="1"/>
</dbReference>
<dbReference type="Proteomes" id="UP000027337">
    <property type="component" value="Unassembled WGS sequence"/>
</dbReference>
<dbReference type="InterPro" id="IPR034804">
    <property type="entry name" value="SQR/QFR_C/D"/>
</dbReference>
<keyword evidence="4" id="KW-1185">Reference proteome</keyword>
<feature type="transmembrane region" description="Helical" evidence="1">
    <location>
        <begin position="181"/>
        <end position="205"/>
    </location>
</feature>
<feature type="transmembrane region" description="Helical" evidence="1">
    <location>
        <begin position="67"/>
        <end position="88"/>
    </location>
</feature>
<dbReference type="GO" id="GO:0051536">
    <property type="term" value="F:iron-sulfur cluster binding"/>
    <property type="evidence" value="ECO:0007669"/>
    <property type="project" value="InterPro"/>
</dbReference>
<feature type="transmembrane region" description="Helical" evidence="1">
    <location>
        <begin position="28"/>
        <end position="47"/>
    </location>
</feature>
<dbReference type="AlphaFoldDB" id="A0A061SUV7"/>
<evidence type="ECO:0000313" key="4">
    <source>
        <dbReference type="Proteomes" id="UP000027337"/>
    </source>
</evidence>
<feature type="transmembrane region" description="Helical" evidence="1">
    <location>
        <begin position="100"/>
        <end position="124"/>
    </location>
</feature>
<evidence type="ECO:0000256" key="1">
    <source>
        <dbReference type="SAM" id="Phobius"/>
    </source>
</evidence>
<dbReference type="Pfam" id="PF00111">
    <property type="entry name" value="Fer2"/>
    <property type="match status" value="1"/>
</dbReference>
<dbReference type="SUPFAM" id="SSF54292">
    <property type="entry name" value="2Fe-2S ferredoxin-like"/>
    <property type="match status" value="1"/>
</dbReference>
<dbReference type="EMBL" id="JEMU01000007">
    <property type="protein sequence ID" value="KAJ03304.1"/>
    <property type="molecule type" value="Genomic_DNA"/>
</dbReference>
<keyword evidence="1" id="KW-0812">Transmembrane</keyword>